<accession>A0AAE1A595</accession>
<organism evidence="2 3">
    <name type="scientific">Elysia crispata</name>
    <name type="common">lettuce slug</name>
    <dbReference type="NCBI Taxonomy" id="231223"/>
    <lineage>
        <taxon>Eukaryota</taxon>
        <taxon>Metazoa</taxon>
        <taxon>Spiralia</taxon>
        <taxon>Lophotrochozoa</taxon>
        <taxon>Mollusca</taxon>
        <taxon>Gastropoda</taxon>
        <taxon>Heterobranchia</taxon>
        <taxon>Euthyneura</taxon>
        <taxon>Panpulmonata</taxon>
        <taxon>Sacoglossa</taxon>
        <taxon>Placobranchoidea</taxon>
        <taxon>Plakobranchidae</taxon>
        <taxon>Elysia</taxon>
    </lineage>
</organism>
<gene>
    <name evidence="2" type="ORF">RRG08_019056</name>
</gene>
<sequence length="217" mass="24665">MWTVVVLSILPCIAVASDCVALKQCEAPIRATHFFLDENAMVPNMNGEDILNDVCSKLPAMKTCISTRKKFCMSVKENMEVKIFGDIIDYMCTPEGRQVILDLDKTPCKDDPLFGMKFEGLMMGCLATFQSGIKADFEAKKRPLTNEERCPYIYQLDKCVVDDTKKMCGQEMATYVDKIWEISTKEGFKAYDCALTHAHKRRYLEAAMPIIKRSRLL</sequence>
<keyword evidence="1" id="KW-0732">Signal</keyword>
<comment type="caution">
    <text evidence="2">The sequence shown here is derived from an EMBL/GenBank/DDBJ whole genome shotgun (WGS) entry which is preliminary data.</text>
</comment>
<reference evidence="2" key="1">
    <citation type="journal article" date="2023" name="G3 (Bethesda)">
        <title>A reference genome for the long-term kleptoplast-retaining sea slug Elysia crispata morphotype clarki.</title>
        <authorList>
            <person name="Eastman K.E."/>
            <person name="Pendleton A.L."/>
            <person name="Shaikh M.A."/>
            <person name="Suttiyut T."/>
            <person name="Ogas R."/>
            <person name="Tomko P."/>
            <person name="Gavelis G."/>
            <person name="Widhalm J.R."/>
            <person name="Wisecaver J.H."/>
        </authorList>
    </citation>
    <scope>NUCLEOTIDE SEQUENCE</scope>
    <source>
        <strain evidence="2">ECLA1</strain>
    </source>
</reference>
<keyword evidence="3" id="KW-1185">Reference proteome</keyword>
<feature type="chain" id="PRO_5041946310" evidence="1">
    <location>
        <begin position="17"/>
        <end position="217"/>
    </location>
</feature>
<dbReference type="Proteomes" id="UP001283361">
    <property type="component" value="Unassembled WGS sequence"/>
</dbReference>
<proteinExistence type="predicted"/>
<evidence type="ECO:0000256" key="1">
    <source>
        <dbReference type="SAM" id="SignalP"/>
    </source>
</evidence>
<dbReference type="EMBL" id="JAWDGP010002624">
    <property type="protein sequence ID" value="KAK3781430.1"/>
    <property type="molecule type" value="Genomic_DNA"/>
</dbReference>
<evidence type="ECO:0000313" key="3">
    <source>
        <dbReference type="Proteomes" id="UP001283361"/>
    </source>
</evidence>
<evidence type="ECO:0000313" key="2">
    <source>
        <dbReference type="EMBL" id="KAK3781430.1"/>
    </source>
</evidence>
<protein>
    <submittedName>
        <fullName evidence="2">Uncharacterized protein</fullName>
    </submittedName>
</protein>
<dbReference type="AlphaFoldDB" id="A0AAE1A595"/>
<name>A0AAE1A595_9GAST</name>
<feature type="signal peptide" evidence="1">
    <location>
        <begin position="1"/>
        <end position="16"/>
    </location>
</feature>